<dbReference type="Gene3D" id="3.40.50.11350">
    <property type="match status" value="1"/>
</dbReference>
<keyword evidence="2" id="KW-1185">Reference proteome</keyword>
<proteinExistence type="predicted"/>
<evidence type="ECO:0000313" key="2">
    <source>
        <dbReference type="Proteomes" id="UP001560685"/>
    </source>
</evidence>
<organism evidence="1 2">
    <name type="scientific">Hyphococcus lacteus</name>
    <dbReference type="NCBI Taxonomy" id="3143536"/>
    <lineage>
        <taxon>Bacteria</taxon>
        <taxon>Pseudomonadati</taxon>
        <taxon>Pseudomonadota</taxon>
        <taxon>Alphaproteobacteria</taxon>
        <taxon>Parvularculales</taxon>
        <taxon>Parvularculaceae</taxon>
        <taxon>Hyphococcus</taxon>
    </lineage>
</organism>
<evidence type="ECO:0000313" key="1">
    <source>
        <dbReference type="EMBL" id="MEX6633402.1"/>
    </source>
</evidence>
<comment type="caution">
    <text evidence="1">The sequence shown here is derived from an EMBL/GenBank/DDBJ whole genome shotgun (WGS) entry which is preliminary data.</text>
</comment>
<dbReference type="RefSeq" id="WP_369313360.1">
    <property type="nucleotide sequence ID" value="NZ_JBEHZE010000001.1"/>
</dbReference>
<accession>A0ABV3Z5C6</accession>
<dbReference type="EMBL" id="JBEHZE010000001">
    <property type="protein sequence ID" value="MEX6633402.1"/>
    <property type="molecule type" value="Genomic_DNA"/>
</dbReference>
<protein>
    <submittedName>
        <fullName evidence="1">Uncharacterized protein</fullName>
    </submittedName>
</protein>
<name>A0ABV3Z5C6_9PROT</name>
<gene>
    <name evidence="1" type="ORF">ABFZ84_07545</name>
</gene>
<dbReference type="Proteomes" id="UP001560685">
    <property type="component" value="Unassembled WGS sequence"/>
</dbReference>
<sequence>MNEAKHIWWSGPIGGLGNRLIAIAAARACVPDRPINFHWINDASCPGEFHDLFKASPDWIVSPTPSSNCVMVETHPWEPFSIYEAFNDRLALGLSSAEFSHRFIHTLRTLPFKDEFPQHAKVWRDSFKSDRLTGVHLRRTDRAELHRKQFRAFLLRKQGLNRELPFYLNAMYGLLPEAIVHQYENVTIGMLLRKHQTHSYVLFSDSAASVAAFDGIVQKIGIKKASISDRIDNSAEFALRETSLKGALLELLCLAQCNTIVQSNRASTFSLVAAIIGAKPILTPQTRYPFWQTIEAQTGYMANSPVFSVTNTKSN</sequence>
<reference evidence="1 2" key="1">
    <citation type="submission" date="2024-05" db="EMBL/GenBank/DDBJ databases">
        <title>Three bacterial strains, DH-69, EH-24, and ECK-19 isolated from coastal sediments.</title>
        <authorList>
            <person name="Ye Y.-Q."/>
            <person name="Du Z.-J."/>
        </authorList>
    </citation>
    <scope>NUCLEOTIDE SEQUENCE [LARGE SCALE GENOMIC DNA]</scope>
    <source>
        <strain evidence="1 2">ECK-19</strain>
    </source>
</reference>